<feature type="region of interest" description="Disordered" evidence="1">
    <location>
        <begin position="1"/>
        <end position="25"/>
    </location>
</feature>
<reference evidence="2" key="1">
    <citation type="submission" date="2020-04" db="EMBL/GenBank/DDBJ databases">
        <authorList>
            <person name="Chiriac C."/>
            <person name="Salcher M."/>
            <person name="Ghai R."/>
            <person name="Kavagutti S V."/>
        </authorList>
    </citation>
    <scope>NUCLEOTIDE SEQUENCE</scope>
</reference>
<dbReference type="EMBL" id="LR796383">
    <property type="protein sequence ID" value="CAB4140954.1"/>
    <property type="molecule type" value="Genomic_DNA"/>
</dbReference>
<accession>A0A6J5M2H5</accession>
<evidence type="ECO:0000256" key="1">
    <source>
        <dbReference type="SAM" id="MobiDB-lite"/>
    </source>
</evidence>
<evidence type="ECO:0000313" key="2">
    <source>
        <dbReference type="EMBL" id="CAB4140954.1"/>
    </source>
</evidence>
<protein>
    <submittedName>
        <fullName evidence="2">Uncharacterized protein</fullName>
    </submittedName>
</protein>
<gene>
    <name evidence="2" type="ORF">UFOVP399_38</name>
</gene>
<proteinExistence type="predicted"/>
<name>A0A6J5M2H5_9CAUD</name>
<organism evidence="2">
    <name type="scientific">uncultured Caudovirales phage</name>
    <dbReference type="NCBI Taxonomy" id="2100421"/>
    <lineage>
        <taxon>Viruses</taxon>
        <taxon>Duplodnaviria</taxon>
        <taxon>Heunggongvirae</taxon>
        <taxon>Uroviricota</taxon>
        <taxon>Caudoviricetes</taxon>
        <taxon>Peduoviridae</taxon>
        <taxon>Maltschvirus</taxon>
        <taxon>Maltschvirus maltsch</taxon>
    </lineage>
</organism>
<sequence length="464" mass="48533">MTTKPAVQSLPREQAPAQYQEQNERRYRNQVDEELQFKHDKRSNLVLGRGKSLVLSSPSGISFGLGLTDAGILTVTDQETGATADITLDWTDINGRPTNLAALVGTEGINNALVPVGSNLLFDTSFLVLSTYWFGQISGGTIAYSSTQTRRVHYRQALFSGTPASGQWAALLSDSANRLPCTVGQKLALSGLIGAFRMSSIELRALWYDNTGANFSDTLIQTVNTPALQGGGDLSSYAELKGIVTVPSGAVRVGIWARGYTDGGASPHLRLARPLIALVTASQTEVPAWSPGSDSEIGANITATNTAAGFVGQGALATLSTAGTSQIAANAISNIVGSSTDGSITLTKDTWTTVASVAITTTGGKVLIIGNVATIVTTAGLTSPTVNARLLRDSTEIRPSHLAHYYAFDGGSGMLAGGSYCTMELDEPAAGTYTYKLDVRPTCVSGALTGSSNTRSIIATELKR</sequence>